<evidence type="ECO:0000256" key="1">
    <source>
        <dbReference type="ARBA" id="ARBA00010641"/>
    </source>
</evidence>
<dbReference type="InterPro" id="IPR013325">
    <property type="entry name" value="RNA_pol_sigma_r2"/>
</dbReference>
<evidence type="ECO:0000259" key="5">
    <source>
        <dbReference type="Pfam" id="PF08281"/>
    </source>
</evidence>
<dbReference type="SUPFAM" id="SSF88946">
    <property type="entry name" value="Sigma2 domain of RNA polymerase sigma factors"/>
    <property type="match status" value="1"/>
</dbReference>
<evidence type="ECO:0000313" key="6">
    <source>
        <dbReference type="EMBL" id="NYD40639.1"/>
    </source>
</evidence>
<dbReference type="InterPro" id="IPR013324">
    <property type="entry name" value="RNA_pol_sigma_r3/r4-like"/>
</dbReference>
<dbReference type="GO" id="GO:0003677">
    <property type="term" value="F:DNA binding"/>
    <property type="evidence" value="ECO:0007669"/>
    <property type="project" value="InterPro"/>
</dbReference>
<sequence>MDEQTRRARFEEIAPALIEPLRRFLARRTDAATAEDVLAETLLVCWRRVAELPERPLPWAYAVARNCLANAERGARRQQRLAARIAVVDPPAAVQPGPGERDGAGRDAEVVEALGRLREQDAELLRLWAWEQLGAAEIATVLDLTPNAAGIRLHRARQRLREELRKSDLPAGHDGVQEGRAP</sequence>
<dbReference type="EMBL" id="JACCBG010000001">
    <property type="protein sequence ID" value="NYD40639.1"/>
    <property type="molecule type" value="Genomic_DNA"/>
</dbReference>
<reference evidence="6 7" key="1">
    <citation type="submission" date="2020-07" db="EMBL/GenBank/DDBJ databases">
        <title>Sequencing the genomes of 1000 actinobacteria strains.</title>
        <authorList>
            <person name="Klenk H.-P."/>
        </authorList>
    </citation>
    <scope>NUCLEOTIDE SEQUENCE [LARGE SCALE GENOMIC DNA]</scope>
    <source>
        <strain evidence="6 7">DSM 21350</strain>
    </source>
</reference>
<accession>A0A7Y9E3S1</accession>
<dbReference type="InterPro" id="IPR013249">
    <property type="entry name" value="RNA_pol_sigma70_r4_t2"/>
</dbReference>
<dbReference type="Pfam" id="PF08281">
    <property type="entry name" value="Sigma70_r4_2"/>
    <property type="match status" value="1"/>
</dbReference>
<dbReference type="Proteomes" id="UP000535511">
    <property type="component" value="Unassembled WGS sequence"/>
</dbReference>
<organism evidence="6 7">
    <name type="scientific">Nocardioides panaciterrulae</name>
    <dbReference type="NCBI Taxonomy" id="661492"/>
    <lineage>
        <taxon>Bacteria</taxon>
        <taxon>Bacillati</taxon>
        <taxon>Actinomycetota</taxon>
        <taxon>Actinomycetes</taxon>
        <taxon>Propionibacteriales</taxon>
        <taxon>Nocardioidaceae</taxon>
        <taxon>Nocardioides</taxon>
    </lineage>
</organism>
<evidence type="ECO:0000256" key="2">
    <source>
        <dbReference type="ARBA" id="ARBA00023015"/>
    </source>
</evidence>
<evidence type="ECO:0000256" key="4">
    <source>
        <dbReference type="ARBA" id="ARBA00023163"/>
    </source>
</evidence>
<comment type="similarity">
    <text evidence="1">Belongs to the sigma-70 factor family. ECF subfamily.</text>
</comment>
<dbReference type="SUPFAM" id="SSF88659">
    <property type="entry name" value="Sigma3 and sigma4 domains of RNA polymerase sigma factors"/>
    <property type="match status" value="1"/>
</dbReference>
<comment type="caution">
    <text evidence="6">The sequence shown here is derived from an EMBL/GenBank/DDBJ whole genome shotgun (WGS) entry which is preliminary data.</text>
</comment>
<dbReference type="PANTHER" id="PTHR43133">
    <property type="entry name" value="RNA POLYMERASE ECF-TYPE SIGMA FACTO"/>
    <property type="match status" value="1"/>
</dbReference>
<dbReference type="GO" id="GO:0016987">
    <property type="term" value="F:sigma factor activity"/>
    <property type="evidence" value="ECO:0007669"/>
    <property type="project" value="UniProtKB-KW"/>
</dbReference>
<keyword evidence="3" id="KW-0731">Sigma factor</keyword>
<protein>
    <submittedName>
        <fullName evidence="6">RNA polymerase sigma-70 factor (ECF subfamily)</fullName>
    </submittedName>
</protein>
<keyword evidence="7" id="KW-1185">Reference proteome</keyword>
<dbReference type="AlphaFoldDB" id="A0A7Y9E3S1"/>
<proteinExistence type="inferred from homology"/>
<dbReference type="Gene3D" id="1.10.10.10">
    <property type="entry name" value="Winged helix-like DNA-binding domain superfamily/Winged helix DNA-binding domain"/>
    <property type="match status" value="1"/>
</dbReference>
<evidence type="ECO:0000256" key="3">
    <source>
        <dbReference type="ARBA" id="ARBA00023082"/>
    </source>
</evidence>
<evidence type="ECO:0000313" key="7">
    <source>
        <dbReference type="Proteomes" id="UP000535511"/>
    </source>
</evidence>
<gene>
    <name evidence="6" type="ORF">BJZ21_000722</name>
</gene>
<dbReference type="InterPro" id="IPR039425">
    <property type="entry name" value="RNA_pol_sigma-70-like"/>
</dbReference>
<name>A0A7Y9E3S1_9ACTN</name>
<feature type="domain" description="RNA polymerase sigma factor 70 region 4 type 2" evidence="5">
    <location>
        <begin position="109"/>
        <end position="160"/>
    </location>
</feature>
<dbReference type="NCBIfam" id="TIGR02937">
    <property type="entry name" value="sigma70-ECF"/>
    <property type="match status" value="1"/>
</dbReference>
<dbReference type="InterPro" id="IPR036388">
    <property type="entry name" value="WH-like_DNA-bd_sf"/>
</dbReference>
<dbReference type="PANTHER" id="PTHR43133:SF25">
    <property type="entry name" value="RNA POLYMERASE SIGMA FACTOR RFAY-RELATED"/>
    <property type="match status" value="1"/>
</dbReference>
<keyword evidence="4" id="KW-0804">Transcription</keyword>
<dbReference type="InterPro" id="IPR014284">
    <property type="entry name" value="RNA_pol_sigma-70_dom"/>
</dbReference>
<keyword evidence="2" id="KW-0805">Transcription regulation</keyword>
<dbReference type="RefSeq" id="WP_179662497.1">
    <property type="nucleotide sequence ID" value="NZ_JACCBG010000001.1"/>
</dbReference>
<dbReference type="GO" id="GO:0006352">
    <property type="term" value="P:DNA-templated transcription initiation"/>
    <property type="evidence" value="ECO:0007669"/>
    <property type="project" value="InterPro"/>
</dbReference>
<dbReference type="Gene3D" id="1.10.1740.10">
    <property type="match status" value="1"/>
</dbReference>